<dbReference type="SUPFAM" id="SSF56112">
    <property type="entry name" value="Protein kinase-like (PK-like)"/>
    <property type="match status" value="1"/>
</dbReference>
<evidence type="ECO:0000313" key="3">
    <source>
        <dbReference type="EMBL" id="KAK0166011.1"/>
    </source>
</evidence>
<reference evidence="3" key="1">
    <citation type="journal article" date="2023" name="bioRxiv">
        <title>Scaffold-level genome assemblies of two parasitoid biocontrol wasps reveal the parthenogenesis mechanism and an associated novel virus.</title>
        <authorList>
            <person name="Inwood S."/>
            <person name="Skelly J."/>
            <person name="Guhlin J."/>
            <person name="Harrop T."/>
            <person name="Goldson S."/>
            <person name="Dearden P."/>
        </authorList>
    </citation>
    <scope>NUCLEOTIDE SEQUENCE</scope>
    <source>
        <strain evidence="3">Irish</strain>
        <tissue evidence="3">Whole body</tissue>
    </source>
</reference>
<dbReference type="Proteomes" id="UP001168990">
    <property type="component" value="Unassembled WGS sequence"/>
</dbReference>
<accession>A0AA39FAQ2</accession>
<keyword evidence="1" id="KW-0175">Coiled coil</keyword>
<proteinExistence type="predicted"/>
<protein>
    <submittedName>
        <fullName evidence="3">Uncharacterized protein</fullName>
    </submittedName>
</protein>
<dbReference type="InterPro" id="IPR011009">
    <property type="entry name" value="Kinase-like_dom_sf"/>
</dbReference>
<keyword evidence="4" id="KW-1185">Reference proteome</keyword>
<feature type="compositionally biased region" description="Low complexity" evidence="2">
    <location>
        <begin position="27"/>
        <end position="54"/>
    </location>
</feature>
<comment type="caution">
    <text evidence="3">The sequence shown here is derived from an EMBL/GenBank/DDBJ whole genome shotgun (WGS) entry which is preliminary data.</text>
</comment>
<feature type="compositionally biased region" description="Basic and acidic residues" evidence="2">
    <location>
        <begin position="105"/>
        <end position="139"/>
    </location>
</feature>
<dbReference type="AlphaFoldDB" id="A0AA39FAQ2"/>
<gene>
    <name evidence="3" type="ORF">PV328_004471</name>
</gene>
<feature type="compositionally biased region" description="Basic residues" evidence="2">
    <location>
        <begin position="1"/>
        <end position="11"/>
    </location>
</feature>
<evidence type="ECO:0000256" key="2">
    <source>
        <dbReference type="SAM" id="MobiDB-lite"/>
    </source>
</evidence>
<organism evidence="3 4">
    <name type="scientific">Microctonus aethiopoides</name>
    <dbReference type="NCBI Taxonomy" id="144406"/>
    <lineage>
        <taxon>Eukaryota</taxon>
        <taxon>Metazoa</taxon>
        <taxon>Ecdysozoa</taxon>
        <taxon>Arthropoda</taxon>
        <taxon>Hexapoda</taxon>
        <taxon>Insecta</taxon>
        <taxon>Pterygota</taxon>
        <taxon>Neoptera</taxon>
        <taxon>Endopterygota</taxon>
        <taxon>Hymenoptera</taxon>
        <taxon>Apocrita</taxon>
        <taxon>Ichneumonoidea</taxon>
        <taxon>Braconidae</taxon>
        <taxon>Euphorinae</taxon>
        <taxon>Microctonus</taxon>
    </lineage>
</organism>
<evidence type="ECO:0000313" key="4">
    <source>
        <dbReference type="Proteomes" id="UP001168990"/>
    </source>
</evidence>
<dbReference type="Gene3D" id="3.30.200.20">
    <property type="entry name" value="Phosphorylase Kinase, domain 1"/>
    <property type="match status" value="1"/>
</dbReference>
<feature type="region of interest" description="Disordered" evidence="2">
    <location>
        <begin position="1"/>
        <end position="68"/>
    </location>
</feature>
<name>A0AA39FAQ2_9HYME</name>
<feature type="region of interest" description="Disordered" evidence="2">
    <location>
        <begin position="105"/>
        <end position="164"/>
    </location>
</feature>
<feature type="coiled-coil region" evidence="1">
    <location>
        <begin position="172"/>
        <end position="213"/>
    </location>
</feature>
<reference evidence="3" key="2">
    <citation type="submission" date="2023-03" db="EMBL/GenBank/DDBJ databases">
        <authorList>
            <person name="Inwood S.N."/>
            <person name="Skelly J.G."/>
            <person name="Guhlin J."/>
            <person name="Harrop T.W.R."/>
            <person name="Goldson S.G."/>
            <person name="Dearden P.K."/>
        </authorList>
    </citation>
    <scope>NUCLEOTIDE SEQUENCE</scope>
    <source>
        <strain evidence="3">Irish</strain>
        <tissue evidence="3">Whole body</tissue>
    </source>
</reference>
<evidence type="ECO:0000256" key="1">
    <source>
        <dbReference type="SAM" id="Coils"/>
    </source>
</evidence>
<dbReference type="EMBL" id="JAQQBS010001422">
    <property type="protein sequence ID" value="KAK0166011.1"/>
    <property type="molecule type" value="Genomic_DNA"/>
</dbReference>
<sequence length="217" mass="24630">MSKNKGKRIKSRLSNENQINEKEFDNKPTPGSPTLSLTSSLSSSSSSSSLSTTSQPPPPIPLPGQKSLPQQFVEEIEYNEIGFEEVVGKGSSDVVWKGKWRGRDRAIKHFNTEGERTKREEKTSTPTERDEKKDLKTRNANEVGPESQNSKEDTHLISTSHGLETELGTEQLQLLQDKITLLQQRHETHEMTLQNLVRDLIRKETQCRDSEDEMEKN</sequence>